<evidence type="ECO:0000313" key="3">
    <source>
        <dbReference type="Proteomes" id="UP000265020"/>
    </source>
</evidence>
<dbReference type="GO" id="GO:0005737">
    <property type="term" value="C:cytoplasm"/>
    <property type="evidence" value="ECO:0007669"/>
    <property type="project" value="TreeGrafter"/>
</dbReference>
<dbReference type="GeneTree" id="ENSGT00390000016791"/>
<reference evidence="2" key="1">
    <citation type="submission" date="2025-08" db="UniProtKB">
        <authorList>
            <consortium name="Ensembl"/>
        </authorList>
    </citation>
    <scope>IDENTIFICATION</scope>
</reference>
<organism evidence="2 3">
    <name type="scientific">Cyprinodon variegatus</name>
    <name type="common">Sheepshead minnow</name>
    <dbReference type="NCBI Taxonomy" id="28743"/>
    <lineage>
        <taxon>Eukaryota</taxon>
        <taxon>Metazoa</taxon>
        <taxon>Chordata</taxon>
        <taxon>Craniata</taxon>
        <taxon>Vertebrata</taxon>
        <taxon>Euteleostomi</taxon>
        <taxon>Actinopterygii</taxon>
        <taxon>Neopterygii</taxon>
        <taxon>Teleostei</taxon>
        <taxon>Neoteleostei</taxon>
        <taxon>Acanthomorphata</taxon>
        <taxon>Ovalentaria</taxon>
        <taxon>Atherinomorphae</taxon>
        <taxon>Cyprinodontiformes</taxon>
        <taxon>Cyprinodontidae</taxon>
        <taxon>Cyprinodon</taxon>
    </lineage>
</organism>
<dbReference type="Pfam" id="PF14649">
    <property type="entry name" value="Spatacsin_C"/>
    <property type="match status" value="1"/>
</dbReference>
<dbReference type="GO" id="GO:0007268">
    <property type="term" value="P:chemical synaptic transmission"/>
    <property type="evidence" value="ECO:0007669"/>
    <property type="project" value="TreeGrafter"/>
</dbReference>
<dbReference type="GO" id="GO:0030425">
    <property type="term" value="C:dendrite"/>
    <property type="evidence" value="ECO:0007669"/>
    <property type="project" value="TreeGrafter"/>
</dbReference>
<name>A0A3Q2FDS2_CYPVA</name>
<dbReference type="PANTHER" id="PTHR13650:SF0">
    <property type="entry name" value="SPATACSIN"/>
    <property type="match status" value="1"/>
</dbReference>
<protein>
    <recommendedName>
        <fullName evidence="1">Spatacsin C-terminal domain-containing protein</fullName>
    </recommendedName>
</protein>
<dbReference type="InterPro" id="IPR028103">
    <property type="entry name" value="Spatacsin"/>
</dbReference>
<feature type="domain" description="Spatacsin C-terminal" evidence="1">
    <location>
        <begin position="795"/>
        <end position="1063"/>
    </location>
</feature>
<dbReference type="GO" id="GO:0048489">
    <property type="term" value="P:synaptic vesicle transport"/>
    <property type="evidence" value="ECO:0007669"/>
    <property type="project" value="TreeGrafter"/>
</dbReference>
<dbReference type="GO" id="GO:0008088">
    <property type="term" value="P:axo-dendritic transport"/>
    <property type="evidence" value="ECO:0007669"/>
    <property type="project" value="TreeGrafter"/>
</dbReference>
<dbReference type="GO" id="GO:0007409">
    <property type="term" value="P:axonogenesis"/>
    <property type="evidence" value="ECO:0007669"/>
    <property type="project" value="TreeGrafter"/>
</dbReference>
<evidence type="ECO:0000313" key="2">
    <source>
        <dbReference type="Ensembl" id="ENSCVAP00000001255.1"/>
    </source>
</evidence>
<evidence type="ECO:0000259" key="1">
    <source>
        <dbReference type="Pfam" id="PF14649"/>
    </source>
</evidence>
<dbReference type="InterPro" id="IPR028107">
    <property type="entry name" value="Spatacsin_C_dom"/>
</dbReference>
<accession>A0A3Q2FDS2</accession>
<sequence>TPSSSCEEMFDSRSSLEVLLVPEDQAGDQLADLRKAQMCPAGSLLCCLGGSGQLMLWAPGDRRAPRCSADEMFCRPSAGGDQREEPHWSWLLQLQWERESGEAKMISCHHLQPISRTQHAAVQLCGETLFTLSSDGLIHVFAVTDGALLASINLPAYLEDDLSSSSPSSSFCLVQVSADLSTAVAVTQSHAAVAVDLNHYFRLHPDHLLCVGPQSNVPLQHKDHRDQDSLSSSSHCLAALGSALCDDRSWKTRLALMCSRAQQVASPSPPSKPAERPWFYSLPHLQASSASASSQSRAPPGGAVVHFSVPETSTPSLLAVSEFSALLTFVTPGNTQTTVALWDMESGSLSYHQSEDVAVPVQHSGERQQRLLLKSKLSVFQVMFSMPQQDLLSRLMLFGSAATVDAVCKLNSWGHCSIPFHALQAGLKNRQLDTVDLYLKSKENLLNSSASVCVSEQSADSKQSLKDSMYELFLALDLLCSTVRDLNSEAQSRQFSEQLLNLTLSFINTQIRENSDVLNSVKILDTYVTELRNYLKRFPWSSGSSTSNSGAAPPREVEGDEWEKLTTEEVIYQAVLTNQIPRAQAVMWRLNRPEQHLSALRMVGLNHVLSCLQSGNLQTAKTLLTNMVGTYSNRKRTLFYVWDPQLIRFKCSRVPQIAHDELEGRELLEELVEQRSPEEVGELWRNIQLHWVKNWDHDCQTAVLLSRLQHTELSLGDSSVLWRYLTSLHDKQQVVEWIHNQRSSDSLCWPDITPEVVSSSTACSIFFKENVLDLLARKAVFIPEEMSDLEQLLWRLAQVVELLIVAHSCFSLTCNMEGIVRVLQAARHLSHTYLAPGEHYSLMVRLLTGIGRYNEMTYIFDLLHQSHRFEMLLRKKVETERGQTALLDYIKRCLPADSEKHNMVALCFSMRREIGENHEIAARTQLKMIESQDWVVTPELKSSLMKVLGLLKDAAESFSKDSCVRQASRCINQAKLITLQLHLLNQGSNLRIINLKPTELHAAFMALPRCYQVFVVSEAYSYNPDWAEILYQKVVLKGDFVYLEELKGLRPLTSAIFEDIFRKVCPVKNAGVSSNVKRLLTHCDDVYTRYRLAYQQNLYDVTKTLLQDNKTASYMNDRLSNKAFI</sequence>
<dbReference type="Ensembl" id="ENSCVAT00000013711.1">
    <property type="protein sequence ID" value="ENSCVAP00000001255.1"/>
    <property type="gene ID" value="ENSCVAG00000002227.1"/>
</dbReference>
<proteinExistence type="predicted"/>
<dbReference type="PANTHER" id="PTHR13650">
    <property type="entry name" value="SPATACSIN"/>
    <property type="match status" value="1"/>
</dbReference>
<dbReference type="AlphaFoldDB" id="A0A3Q2FDS2"/>
<dbReference type="Proteomes" id="UP000265020">
    <property type="component" value="Unassembled WGS sequence"/>
</dbReference>
<dbReference type="GO" id="GO:0030424">
    <property type="term" value="C:axon"/>
    <property type="evidence" value="ECO:0007669"/>
    <property type="project" value="TreeGrafter"/>
</dbReference>
<dbReference type="STRING" id="28743.ENSCVAP00000001255"/>
<keyword evidence="3" id="KW-1185">Reference proteome</keyword>
<dbReference type="GO" id="GO:0045202">
    <property type="term" value="C:synapse"/>
    <property type="evidence" value="ECO:0007669"/>
    <property type="project" value="TreeGrafter"/>
</dbReference>
<reference evidence="2" key="2">
    <citation type="submission" date="2025-09" db="UniProtKB">
        <authorList>
            <consortium name="Ensembl"/>
        </authorList>
    </citation>
    <scope>IDENTIFICATION</scope>
</reference>